<name>A0A482WU23_LAOST</name>
<sequence length="114" mass="13670">MERTCKEEKRTTRIKFKKMYWLLGRTSQLSTYNKLLLYKQILKPVWTYGIQLWGCTRPSNVEIIQRFQNKVLRSSVDAPWYVRNSDLHRDLGMATVPDEIQRFAIKTRKDSIIM</sequence>
<comment type="caution">
    <text evidence="1">The sequence shown here is derived from an EMBL/GenBank/DDBJ whole genome shotgun (WGS) entry which is preliminary data.</text>
</comment>
<dbReference type="InParanoid" id="A0A482WU23"/>
<dbReference type="OrthoDB" id="6597291at2759"/>
<proteinExistence type="predicted"/>
<reference evidence="1 2" key="1">
    <citation type="journal article" date="2017" name="Gigascience">
        <title>Genome sequence of the small brown planthopper, Laodelphax striatellus.</title>
        <authorList>
            <person name="Zhu J."/>
            <person name="Jiang F."/>
            <person name="Wang X."/>
            <person name="Yang P."/>
            <person name="Bao Y."/>
            <person name="Zhao W."/>
            <person name="Wang W."/>
            <person name="Lu H."/>
            <person name="Wang Q."/>
            <person name="Cui N."/>
            <person name="Li J."/>
            <person name="Chen X."/>
            <person name="Luo L."/>
            <person name="Yu J."/>
            <person name="Kang L."/>
            <person name="Cui F."/>
        </authorList>
    </citation>
    <scope>NUCLEOTIDE SEQUENCE [LARGE SCALE GENOMIC DNA]</scope>
    <source>
        <strain evidence="1">Lst14</strain>
    </source>
</reference>
<accession>A0A482WU23</accession>
<dbReference type="STRING" id="195883.A0A482WU23"/>
<gene>
    <name evidence="1" type="ORF">LSTR_LSTR012757</name>
</gene>
<evidence type="ECO:0000313" key="2">
    <source>
        <dbReference type="Proteomes" id="UP000291343"/>
    </source>
</evidence>
<organism evidence="1 2">
    <name type="scientific">Laodelphax striatellus</name>
    <name type="common">Small brown planthopper</name>
    <name type="synonym">Delphax striatella</name>
    <dbReference type="NCBI Taxonomy" id="195883"/>
    <lineage>
        <taxon>Eukaryota</taxon>
        <taxon>Metazoa</taxon>
        <taxon>Ecdysozoa</taxon>
        <taxon>Arthropoda</taxon>
        <taxon>Hexapoda</taxon>
        <taxon>Insecta</taxon>
        <taxon>Pterygota</taxon>
        <taxon>Neoptera</taxon>
        <taxon>Paraneoptera</taxon>
        <taxon>Hemiptera</taxon>
        <taxon>Auchenorrhyncha</taxon>
        <taxon>Fulgoroidea</taxon>
        <taxon>Delphacidae</taxon>
        <taxon>Criomorphinae</taxon>
        <taxon>Laodelphax</taxon>
    </lineage>
</organism>
<dbReference type="Proteomes" id="UP000291343">
    <property type="component" value="Unassembled WGS sequence"/>
</dbReference>
<keyword evidence="2" id="KW-1185">Reference proteome</keyword>
<evidence type="ECO:0000313" key="1">
    <source>
        <dbReference type="EMBL" id="RZF36671.1"/>
    </source>
</evidence>
<dbReference type="AlphaFoldDB" id="A0A482WU23"/>
<dbReference type="EMBL" id="QKKF02026075">
    <property type="protein sequence ID" value="RZF36671.1"/>
    <property type="molecule type" value="Genomic_DNA"/>
</dbReference>
<protein>
    <submittedName>
        <fullName evidence="1">Uncharacterized protein</fullName>
    </submittedName>
</protein>